<reference evidence="7 8" key="1">
    <citation type="submission" date="2016-10" db="EMBL/GenBank/DDBJ databases">
        <authorList>
            <person name="Varghese N."/>
            <person name="Submissions S."/>
        </authorList>
    </citation>
    <scope>NUCLEOTIDE SEQUENCE [LARGE SCALE GENOMIC DNA]</scope>
    <source>
        <strain evidence="7 8">DSM 2260</strain>
    </source>
</reference>
<evidence type="ECO:0000256" key="3">
    <source>
        <dbReference type="SAM" id="Coils"/>
    </source>
</evidence>
<dbReference type="Pfam" id="PF09369">
    <property type="entry name" value="MZB"/>
    <property type="match status" value="1"/>
</dbReference>
<keyword evidence="2" id="KW-0067">ATP-binding</keyword>
<dbReference type="Pfam" id="PF00270">
    <property type="entry name" value="DEAD"/>
    <property type="match status" value="1"/>
</dbReference>
<feature type="domain" description="Helicase C-terminal" evidence="5">
    <location>
        <begin position="943"/>
        <end position="1107"/>
    </location>
</feature>
<dbReference type="GO" id="GO:0003676">
    <property type="term" value="F:nucleic acid binding"/>
    <property type="evidence" value="ECO:0007669"/>
    <property type="project" value="InterPro"/>
</dbReference>
<comment type="caution">
    <text evidence="6">The sequence shown here is derived from an EMBL/GenBank/DDBJ whole genome shotgun (WGS) entry which is preliminary data.</text>
</comment>
<name>A0A511H567_9BACT</name>
<proteinExistence type="predicted"/>
<evidence type="ECO:0000313" key="9">
    <source>
        <dbReference type="Proteomes" id="UP000321224"/>
    </source>
</evidence>
<reference evidence="6 9" key="2">
    <citation type="submission" date="2019-07" db="EMBL/GenBank/DDBJ databases">
        <title>Whole genome shotgun sequence of Myxococcus virescens NBRC 100334.</title>
        <authorList>
            <person name="Hosoyama A."/>
            <person name="Uohara A."/>
            <person name="Ohji S."/>
            <person name="Ichikawa N."/>
        </authorList>
    </citation>
    <scope>NUCLEOTIDE SEQUENCE [LARGE SCALE GENOMIC DNA]</scope>
    <source>
        <strain evidence="6 9">NBRC 100334</strain>
    </source>
</reference>
<keyword evidence="1" id="KW-0547">Nucleotide-binding</keyword>
<evidence type="ECO:0000259" key="5">
    <source>
        <dbReference type="PROSITE" id="PS51194"/>
    </source>
</evidence>
<dbReference type="SMART" id="SM00487">
    <property type="entry name" value="DEXDc"/>
    <property type="match status" value="1"/>
</dbReference>
<dbReference type="PANTHER" id="PTHR47957:SF3">
    <property type="entry name" value="ATP-DEPENDENT HELICASE HRQ1"/>
    <property type="match status" value="1"/>
</dbReference>
<evidence type="ECO:0000256" key="1">
    <source>
        <dbReference type="ARBA" id="ARBA00022741"/>
    </source>
</evidence>
<dbReference type="InterPro" id="IPR018973">
    <property type="entry name" value="MZB"/>
</dbReference>
<dbReference type="GO" id="GO:0006289">
    <property type="term" value="P:nucleotide-excision repair"/>
    <property type="evidence" value="ECO:0007669"/>
    <property type="project" value="TreeGrafter"/>
</dbReference>
<keyword evidence="3" id="KW-0175">Coiled coil</keyword>
<dbReference type="InterPro" id="IPR027417">
    <property type="entry name" value="P-loop_NTPase"/>
</dbReference>
<dbReference type="InterPro" id="IPR001650">
    <property type="entry name" value="Helicase_C-like"/>
</dbReference>
<dbReference type="SUPFAM" id="SSF52540">
    <property type="entry name" value="P-loop containing nucleoside triphosphate hydrolases"/>
    <property type="match status" value="2"/>
</dbReference>
<dbReference type="InterPro" id="IPR014001">
    <property type="entry name" value="Helicase_ATP-bd"/>
</dbReference>
<protein>
    <submittedName>
        <fullName evidence="6 7">DEAD/DEAH box helicase</fullName>
    </submittedName>
</protein>
<keyword evidence="6" id="KW-0378">Hydrolase</keyword>
<keyword evidence="6" id="KW-0347">Helicase</keyword>
<dbReference type="GO" id="GO:0036297">
    <property type="term" value="P:interstrand cross-link repair"/>
    <property type="evidence" value="ECO:0007669"/>
    <property type="project" value="TreeGrafter"/>
</dbReference>
<dbReference type="PROSITE" id="PS51192">
    <property type="entry name" value="HELICASE_ATP_BIND_1"/>
    <property type="match status" value="1"/>
</dbReference>
<feature type="domain" description="Helicase ATP-binding" evidence="4">
    <location>
        <begin position="88"/>
        <end position="298"/>
    </location>
</feature>
<dbReference type="InterPro" id="IPR011545">
    <property type="entry name" value="DEAD/DEAH_box_helicase_dom"/>
</dbReference>
<evidence type="ECO:0000259" key="4">
    <source>
        <dbReference type="PROSITE" id="PS51192"/>
    </source>
</evidence>
<evidence type="ECO:0000256" key="2">
    <source>
        <dbReference type="ARBA" id="ARBA00022840"/>
    </source>
</evidence>
<dbReference type="EMBL" id="BJVY01000002">
    <property type="protein sequence ID" value="GEL68671.1"/>
    <property type="molecule type" value="Genomic_DNA"/>
</dbReference>
<evidence type="ECO:0000313" key="7">
    <source>
        <dbReference type="EMBL" id="SDE49790.1"/>
    </source>
</evidence>
<dbReference type="PROSITE" id="PS51194">
    <property type="entry name" value="HELICASE_CTER"/>
    <property type="match status" value="1"/>
</dbReference>
<feature type="coiled-coil region" evidence="3">
    <location>
        <begin position="1193"/>
        <end position="1254"/>
    </location>
</feature>
<accession>A0A511H567</accession>
<dbReference type="SMART" id="SM00490">
    <property type="entry name" value="HELICc"/>
    <property type="match status" value="1"/>
</dbReference>
<gene>
    <name evidence="6" type="ORF">MVI01_04550</name>
    <name evidence="7" type="ORF">SAMN04488504_107296</name>
</gene>
<dbReference type="Proteomes" id="UP000321224">
    <property type="component" value="Unassembled WGS sequence"/>
</dbReference>
<dbReference type="PANTHER" id="PTHR47957">
    <property type="entry name" value="ATP-DEPENDENT HELICASE HRQ1"/>
    <property type="match status" value="1"/>
</dbReference>
<dbReference type="Proteomes" id="UP000198717">
    <property type="component" value="Unassembled WGS sequence"/>
</dbReference>
<dbReference type="RefSeq" id="WP_090491501.1">
    <property type="nucleotide sequence ID" value="NZ_BJVY01000002.1"/>
</dbReference>
<dbReference type="GO" id="GO:0005524">
    <property type="term" value="F:ATP binding"/>
    <property type="evidence" value="ECO:0007669"/>
    <property type="project" value="UniProtKB-KW"/>
</dbReference>
<organism evidence="6 9">
    <name type="scientific">Myxococcus virescens</name>
    <dbReference type="NCBI Taxonomy" id="83456"/>
    <lineage>
        <taxon>Bacteria</taxon>
        <taxon>Pseudomonadati</taxon>
        <taxon>Myxococcota</taxon>
        <taxon>Myxococcia</taxon>
        <taxon>Myxococcales</taxon>
        <taxon>Cystobacterineae</taxon>
        <taxon>Myxococcaceae</taxon>
        <taxon>Myxococcus</taxon>
    </lineage>
</organism>
<dbReference type="GO" id="GO:0043138">
    <property type="term" value="F:3'-5' DNA helicase activity"/>
    <property type="evidence" value="ECO:0007669"/>
    <property type="project" value="TreeGrafter"/>
</dbReference>
<dbReference type="Gene3D" id="3.40.50.300">
    <property type="entry name" value="P-loop containing nucleotide triphosphate hydrolases"/>
    <property type="match status" value="2"/>
</dbReference>
<dbReference type="EMBL" id="FNAJ01000007">
    <property type="protein sequence ID" value="SDE49790.1"/>
    <property type="molecule type" value="Genomic_DNA"/>
</dbReference>
<evidence type="ECO:0000313" key="8">
    <source>
        <dbReference type="Proteomes" id="UP000198717"/>
    </source>
</evidence>
<evidence type="ECO:0000313" key="6">
    <source>
        <dbReference type="EMBL" id="GEL68671.1"/>
    </source>
</evidence>
<keyword evidence="8" id="KW-1185">Reference proteome</keyword>
<dbReference type="Pfam" id="PF00271">
    <property type="entry name" value="Helicase_C"/>
    <property type="match status" value="1"/>
</dbReference>
<sequence>MLPSQVAGQVRRSVVDYLQTTFAFTRGELREGLERFLQDPERGLFKGPYLSVRLPYKKAPASHTVPLDVAPPFVPFVHQLRSFERLASREGHEPLHTLVTTGTGSGKTECFLYPLLDHCVRHQGQPGIKAIVLYPMNALATDQARRIASILAKDNRVRGKVRVGLYIGGSQEACEVPGKDEQSLVESMLLTDRQAIRAQPPDILLTNYRMLDFLLLRPEDSVLWKDNGPRTLRYLVLDELHTYDGAQGSDVSCLIRRLRARLGIAPQAPGLTCVGTSATVVSGDDASEADEKLLSFAGQVFGTPFPRDAIIKEEREGLNAYLRTSVDFEPPPYPRERSLLEPRSDESLDAYCQRQAGHWLGPEGAQDRFAAAEYLRGHPLLPPLVRQGQRGVRTEAELCERLAQGDPEFEALPPEVRLAALDSFVGVISWARRKEGKYELPLLTVQVHLWLRELRRLLRRVHAGEVAFCWPEERLPEGVVALPTYYCRECGHAGWVSVQHQGDRHLSRNPKEIFRAYFERSEWLRYVALGDESLESDDPPQWLNSSTLELRRLEDAPAQGGFKVHLHHHVTSTGRDSKRCPACDTDQALIMVGAQGSTLNSVSVAQFFSSRLTADKKLLAFTDSVQDASHQAGFFTGRTYRFSLRAAFLQALPEQGHVPLAQVGPLTVASLDERLGVTKATATLFAPERRDEPAYRSFLDRPTSQRQRPLEQALQERVSIEAVLEFGYNARVGRSLYKVGSAALSVDPDALERAAGHLAHLLPNELPGLFSHCDDPGLALRRLLLSLQHRVASRGGVHHPVFDAFLRDGANDFLLRRDRNPALPPLPLSERPLRFLSRNKKKRTLDLWAPPEPHRTWAYDFALRALVDGPHPLDDALSHDRLAEDLDLLKGFFGLVQDRLVAENLLRDYGRDRGDCLGIPLTALRVTRDVRMLRCGVCGHPLTLDSAEARVLEGGRCLGYRCIGRYQEDTRPEQRYYRAVYASSDIQRVFAQEHTGLLSRTEREAVETGFKEGKPADAPNLLSATPTLEMGINVGDLSGTLLASVPPTVANFVQRAGRAGRDTGNALLLTLARAQSHDLYFFLHPPDMIAGAVTAPGTFLDAPEMLIRQFNAFCLDQWARGEPRAVIPRNVAAMLSAEVAGRFPRGFLEWVGARRTELLGQFQGMFGDALSEPNRARLQLAAGELGERLGSRLRQTRESIEELQRLRLRLKERQRALLERPDPNLTREGQEQERQELETDLRVVEERLRGINNQWGLDYLVANGFLPNYALAEPGVTLSYVITGVPGAEGTRRIADALERPAARALRELAPFNSFYARGRKLVVDQVRAGTRDHSRIERWAFCTDCAHTALWTANDAPRSCEVCGAEGFGQQGQVREVLRLQEVAARQPHHSSIPLDDTDERAQERYRVLALFELDPARPHRAWADSERVFGFEWLASVRLRELNLGLERERGPDLELQGDALPAPGFSVCDDCGIVRDRQHANHPPRHLFRCRSKTGGERWRDVFLYREMHSEAIRVLLPVVTFDVESRMRHLKACLRLGLREKFGGAPVHLQVDEASEPTSTGARRRFLVLYDNVEGGTGYLKEFAEHPTRFLELFELARRRMRACPCSRGNAKVGEPPGDGCHRCLFSGAEGRQLEGLSKRAALELIAFLLQPEPDLREVASLSDISVEPVADSELEEMFLSAALQDARSRGFTAQRVAVRGLDAWRLERCRQVVQVVRQVPLGREQGVEIASRPDFVFEAVSEPDGAASTRLPVAVFCDGYRFHARLDGGDSIIHEDVAKRAALVRSGRYRVWSTTWADVDGPELARLAGPELLTEQAASLFSKLPFLGGAEREAPRRNPVLLLLDLITELPEAAWTKLAAGLSAALLSTRSTLAEGGWESYRADLEARGLEARAAPAQGRWGYGEHQAGPVRLSVCVDLPRASAELSRNPGVLVRWVLHLLDHEEALTREDFRDGWRLFWALFNWMQVLPEGEAQTSRSLERAVDGTVRPRVAAQEAPSWVAEVDPSISEIALALARAVVPLPELLSELARPGSTRGAWGQAELSWPERRAALLLEALAPEFDVQDAQAHGWKLWVADAALDVQSLIDFLKESR</sequence>